<proteinExistence type="predicted"/>
<dbReference type="Pfam" id="PF25164">
    <property type="entry name" value="CoiA_N"/>
    <property type="match status" value="1"/>
</dbReference>
<sequence>MDYAVNTLTNQVESAEQATRKGRYVCPICRAKVLHRAGIKQKKCFAHWPGFGSAQCDNFVPGLHGQHGAGLALSARPMRSMELRLKIERGRNRAAWYLELTLPSCRPCDASFTLDVGNGILQEIDMRGMPNGRRVTAELSQESFRIVSFQGTPDRHFTDGVERTCHGLPTFGAAVFTALAGDRTPGFPRAQELRTDGSYALLWKAPENLNFPEELVPDKFHSREGWNLALITVPTSPSDACAEWLESLTGLTINGAVPSISIAWPFLTQSSSLNSAECVASTAIILTARGMPVGQTANGPTMLLLSGQNRLSATGVDRDPALFALIPDSRQQFHVANAGTSEIEKYVSTTFNVDAAIDLPGVEVAFTNTAGVRLVVPFEGARCKECIALARLNQMRLEYLSIPPGASGSVYLERAATGLKYELAASDLSAPHNQHQRLFTPELQAIVIDGLIDAACHVDLDLGGFGRLRLRGSAQCPSDIAVPCLGPSIRLRLRSFMTQLQCSAPAHIDADDVQLVYAFGALQPQPPLIPHYRALIKDVIACGFEVKSSGKSVSP</sequence>
<reference evidence="2" key="1">
    <citation type="submission" date="2016-07" db="EMBL/GenBank/DDBJ databases">
        <title>New class B carbapenemase carried by novel plasmid in Pseudomonas putida enviromental strain in eastern Amazonia.</title>
        <authorList>
            <person name="Souza C.O."/>
            <person name="Lima K.V."/>
            <person name="Brasiliense D.M."/>
            <person name="Perez-Chaparro P.J."/>
            <person name="Mamizuka E.M."/>
            <person name="Lima M.O."/>
            <person name="Lima L.N."/>
            <person name="McCulloch J.A."/>
        </authorList>
    </citation>
    <scope>NUCLEOTIDE SEQUENCE [LARGE SCALE GENOMIC DNA]</scope>
    <source>
        <strain evidence="2">IEC33019</strain>
    </source>
</reference>
<dbReference type="RefSeq" id="WP_157765878.1">
    <property type="nucleotide sequence ID" value="NZ_CP016634.1"/>
</dbReference>
<evidence type="ECO:0000259" key="1">
    <source>
        <dbReference type="Pfam" id="PF25164"/>
    </source>
</evidence>
<gene>
    <name evidence="2" type="ORF">IEC33019_1530</name>
</gene>
<evidence type="ECO:0000313" key="2">
    <source>
        <dbReference type="EMBL" id="ANY87096.1"/>
    </source>
</evidence>
<organism evidence="2">
    <name type="scientific">Pseudomonas putida</name>
    <name type="common">Arthrobacter siderocapsulatus</name>
    <dbReference type="NCBI Taxonomy" id="303"/>
    <lineage>
        <taxon>Bacteria</taxon>
        <taxon>Pseudomonadati</taxon>
        <taxon>Pseudomonadota</taxon>
        <taxon>Gammaproteobacteria</taxon>
        <taxon>Pseudomonadales</taxon>
        <taxon>Pseudomonadaceae</taxon>
        <taxon>Pseudomonas</taxon>
    </lineage>
</organism>
<dbReference type="EMBL" id="CP016634">
    <property type="protein sequence ID" value="ANY87096.1"/>
    <property type="molecule type" value="Genomic_DNA"/>
</dbReference>
<dbReference type="AlphaFoldDB" id="A0A1B2F4J5"/>
<accession>A0A1B2F4J5</accession>
<dbReference type="InterPro" id="IPR057253">
    <property type="entry name" value="CoiA-like_N"/>
</dbReference>
<protein>
    <recommendedName>
        <fullName evidence="1">Competence protein CoiA-like N-terminal domain-containing protein</fullName>
    </recommendedName>
</protein>
<name>A0A1B2F4J5_PSEPU</name>
<feature type="domain" description="Competence protein CoiA-like N-terminal" evidence="1">
    <location>
        <begin position="12"/>
        <end position="49"/>
    </location>
</feature>